<feature type="non-terminal residue" evidence="1">
    <location>
        <position position="89"/>
    </location>
</feature>
<evidence type="ECO:0000313" key="1">
    <source>
        <dbReference type="EMBL" id="SBQ35829.1"/>
    </source>
</evidence>
<feature type="non-terminal residue" evidence="1">
    <location>
        <position position="1"/>
    </location>
</feature>
<proteinExistence type="predicted"/>
<dbReference type="AlphaFoldDB" id="A0A1A8DSN5"/>
<reference evidence="1" key="1">
    <citation type="submission" date="2016-05" db="EMBL/GenBank/DDBJ databases">
        <authorList>
            <person name="Lavstsen T."/>
            <person name="Jespersen J.S."/>
        </authorList>
    </citation>
    <scope>NUCLEOTIDE SEQUENCE</scope>
    <source>
        <tissue evidence="1">Brain</tissue>
    </source>
</reference>
<accession>A0A1A8DSN5</accession>
<dbReference type="EMBL" id="HAEA01007349">
    <property type="protein sequence ID" value="SBQ35829.1"/>
    <property type="molecule type" value="Transcribed_RNA"/>
</dbReference>
<protein>
    <submittedName>
        <fullName evidence="1">Uncharacterized protein</fullName>
    </submittedName>
</protein>
<sequence>KKGNHIIELELLFCLKKNLIASVLSEVFHISDMEVCTCSVICYTYCYIFDMTTELPNVKCSFGIVVTVIFLLITLLEDTVRANIVVFSY</sequence>
<organism evidence="1">
    <name type="scientific">Nothobranchius kadleci</name>
    <name type="common">African annual killifish</name>
    <dbReference type="NCBI Taxonomy" id="1051664"/>
    <lineage>
        <taxon>Eukaryota</taxon>
        <taxon>Metazoa</taxon>
        <taxon>Chordata</taxon>
        <taxon>Craniata</taxon>
        <taxon>Vertebrata</taxon>
        <taxon>Euteleostomi</taxon>
        <taxon>Actinopterygii</taxon>
        <taxon>Neopterygii</taxon>
        <taxon>Teleostei</taxon>
        <taxon>Neoteleostei</taxon>
        <taxon>Acanthomorphata</taxon>
        <taxon>Ovalentaria</taxon>
        <taxon>Atherinomorphae</taxon>
        <taxon>Cyprinodontiformes</taxon>
        <taxon>Nothobranchiidae</taxon>
        <taxon>Nothobranchius</taxon>
    </lineage>
</organism>
<name>A0A1A8DSN5_NOTKA</name>
<gene>
    <name evidence="1" type="primary">Nfu_g_1_012881</name>
</gene>
<reference evidence="1" key="2">
    <citation type="submission" date="2016-06" db="EMBL/GenBank/DDBJ databases">
        <title>The genome of a short-lived fish provides insights into sex chromosome evolution and the genetic control of aging.</title>
        <authorList>
            <person name="Reichwald K."/>
            <person name="Felder M."/>
            <person name="Petzold A."/>
            <person name="Koch P."/>
            <person name="Groth M."/>
            <person name="Platzer M."/>
        </authorList>
    </citation>
    <scope>NUCLEOTIDE SEQUENCE</scope>
    <source>
        <tissue evidence="1">Brain</tissue>
    </source>
</reference>